<proteinExistence type="predicted"/>
<gene>
    <name evidence="1" type="ORF">ACFSF0_19070</name>
</gene>
<dbReference type="RefSeq" id="WP_187265810.1">
    <property type="nucleotide sequence ID" value="NZ_JBHUEJ010000046.1"/>
</dbReference>
<evidence type="ECO:0000313" key="2">
    <source>
        <dbReference type="Proteomes" id="UP001597304"/>
    </source>
</evidence>
<organism evidence="1 2">
    <name type="scientific">Ottowia flava</name>
    <dbReference type="NCBI Taxonomy" id="2675430"/>
    <lineage>
        <taxon>Bacteria</taxon>
        <taxon>Pseudomonadati</taxon>
        <taxon>Pseudomonadota</taxon>
        <taxon>Betaproteobacteria</taxon>
        <taxon>Burkholderiales</taxon>
        <taxon>Comamonadaceae</taxon>
        <taxon>Ottowia</taxon>
    </lineage>
</organism>
<comment type="caution">
    <text evidence="1">The sequence shown here is derived from an EMBL/GenBank/DDBJ whole genome shotgun (WGS) entry which is preliminary data.</text>
</comment>
<dbReference type="EMBL" id="JBHUEJ010000046">
    <property type="protein sequence ID" value="MFD1712704.1"/>
    <property type="molecule type" value="Genomic_DNA"/>
</dbReference>
<protein>
    <submittedName>
        <fullName evidence="1">Uncharacterized protein</fullName>
    </submittedName>
</protein>
<dbReference type="Proteomes" id="UP001597304">
    <property type="component" value="Unassembled WGS sequence"/>
</dbReference>
<evidence type="ECO:0000313" key="1">
    <source>
        <dbReference type="EMBL" id="MFD1712704.1"/>
    </source>
</evidence>
<name>A0ABW4KZY3_9BURK</name>
<keyword evidence="2" id="KW-1185">Reference proteome</keyword>
<accession>A0ABW4KZY3</accession>
<reference evidence="2" key="1">
    <citation type="journal article" date="2019" name="Int. J. Syst. Evol. Microbiol.">
        <title>The Global Catalogue of Microorganisms (GCM) 10K type strain sequencing project: providing services to taxonomists for standard genome sequencing and annotation.</title>
        <authorList>
            <consortium name="The Broad Institute Genomics Platform"/>
            <consortium name="The Broad Institute Genome Sequencing Center for Infectious Disease"/>
            <person name="Wu L."/>
            <person name="Ma J."/>
        </authorList>
    </citation>
    <scope>NUCLEOTIDE SEQUENCE [LARGE SCALE GENOMIC DNA]</scope>
    <source>
        <strain evidence="2">LMG 29247</strain>
    </source>
</reference>
<sequence length="107" mass="12102">MRACDAAIQVLLESDNPAVMYGDEWLCHQIAARLGWEHEGPATTRRVLRALSKTPGRLTKNHVRLMPRSSRSQGRAVLHFELPKAEYDYMMASLSRGCKPDWSAFTS</sequence>